<feature type="domain" description="Carrier" evidence="11">
    <location>
        <begin position="3378"/>
        <end position="3453"/>
    </location>
</feature>
<protein>
    <submittedName>
        <fullName evidence="14">Type I polyketide synthase</fullName>
        <ecNumber evidence="14">2.3.1.-</ecNumber>
        <ecNumber evidence="14">6.4.-.-</ecNumber>
    </submittedName>
</protein>
<feature type="domain" description="Ketosynthase family 3 (KS3)" evidence="12">
    <location>
        <begin position="33"/>
        <end position="459"/>
    </location>
</feature>
<evidence type="ECO:0000256" key="9">
    <source>
        <dbReference type="PROSITE-ProRule" id="PRU01363"/>
    </source>
</evidence>
<dbReference type="PROSITE" id="PS52019">
    <property type="entry name" value="PKS_MFAS_DH"/>
    <property type="match status" value="2"/>
</dbReference>
<dbReference type="InterPro" id="IPR018201">
    <property type="entry name" value="Ketoacyl_synth_AS"/>
</dbReference>
<dbReference type="Gene3D" id="3.30.70.3290">
    <property type="match status" value="2"/>
</dbReference>
<comment type="caution">
    <text evidence="14">The sequence shown here is derived from an EMBL/GenBank/DDBJ whole genome shotgun (WGS) entry which is preliminary data.</text>
</comment>
<dbReference type="CDD" id="cd00833">
    <property type="entry name" value="PKS"/>
    <property type="match status" value="2"/>
</dbReference>
<dbReference type="CDD" id="cd08956">
    <property type="entry name" value="KR_3_FAS_SDR_x"/>
    <property type="match status" value="2"/>
</dbReference>
<feature type="domain" description="Ketosynthase family 3 (KS3)" evidence="12">
    <location>
        <begin position="1768"/>
        <end position="2181"/>
    </location>
</feature>
<dbReference type="Pfam" id="PF08990">
    <property type="entry name" value="Docking"/>
    <property type="match status" value="1"/>
</dbReference>
<dbReference type="Pfam" id="PF16197">
    <property type="entry name" value="KAsynt_C_assoc"/>
    <property type="match status" value="1"/>
</dbReference>
<evidence type="ECO:0000313" key="15">
    <source>
        <dbReference type="Proteomes" id="UP001605990"/>
    </source>
</evidence>
<dbReference type="GO" id="GO:0016874">
    <property type="term" value="F:ligase activity"/>
    <property type="evidence" value="ECO:0007669"/>
    <property type="project" value="UniProtKB-KW"/>
</dbReference>
<feature type="active site" description="Proton acceptor; for dehydratase activity" evidence="9">
    <location>
        <position position="2663"/>
    </location>
</feature>
<evidence type="ECO:0000256" key="6">
    <source>
        <dbReference type="ARBA" id="ARBA00023194"/>
    </source>
</evidence>
<dbReference type="Pfam" id="PF21089">
    <property type="entry name" value="PKS_DH_N"/>
    <property type="match status" value="2"/>
</dbReference>
<dbReference type="PROSITE" id="PS50075">
    <property type="entry name" value="CARRIER"/>
    <property type="match status" value="2"/>
</dbReference>
<dbReference type="PANTHER" id="PTHR43775">
    <property type="entry name" value="FATTY ACID SYNTHASE"/>
    <property type="match status" value="1"/>
</dbReference>
<dbReference type="SMART" id="SM00822">
    <property type="entry name" value="PKS_KR"/>
    <property type="match status" value="2"/>
</dbReference>
<sequence>MQDEKKVLDYLKKVSAELHQTRQRLRQSEDRHQEPIAIIAMSCRYPGGVRSPEDLWRLVAEGGDAIGPFPDDRGWNLDALLHPDQDRPGTSYVREGGFVDDIAGFDPGFFGISPREALAMDPQQRLVLEVAWEAFERAGIDPHALRGAPVGVFTGSGGHDYGELVATRPEVAEAYMMTGSSGSVITGRVAYTLGLEGPAVTVDTACSSSLVAMHLACHALRRQECSLALAGGVALLVKPEPFVAFSRQGGLAADGRCKPFSDSADGTGWSEGVGVLMLERLSDAERNGHRVLAVIRGSAVNQDGASNGLTAPNGPAQRDVIRQALVDARLTTGDIDVVEGHGTGTTLGDPIEAQAVLATYGQGRPADRPLWLGSLKSNLGHTQAAAGVAGVIKMVMAMRHEVLPKTLHVTEPSTHVDWTAGAVELLTEARPWKTDGRPRRAGVSSFGASGTNAHLIIEEAPLPQADPEETAERTRTDLLPPFLISGKGPAALRDQARALSAFLAEQPDLDLTDLSYALATTRASFEHRASVVAADREELTRSLTALAADESAPGLHTDTLRPGKSAVVFSGQGSQRAGMGRELYDAFPVFARALDEVVEALGLPLREVMWDGEGLDRTGFTQPALFAHEVALYRLLESWGVRPDMVAGHSVGELTAAHVAGVLSLEDAATLVAARARLMEALPDGGAMIAVQATEEEVRKHLSEGVDIAAVNGPRSVVISGAVEAVTEVAGHFERTTRLKVSHAFHSPLMEPMLDEFRRVASGLTYHAPAVPVVSNVTGRLAEPGDLQDPEYWVRHVRGTVRYHDGIRTLEGEGVRTFVEVGPQAVLAGLGCGEDAVFVAAQRRDRAEAVQLVTALGELHTRGVTVDWEAFFAGRGARTVDLPTYAFQRKRYWVNPAVQTGDPASIGQRTIDHPMLSAVVPLADSDGIVLTGRLSLRTHPWLADHAVMGTVLLPGTGFVELAVRAGDEVGCPVIEELTIEAPLVFAQRAGLMLQVLVGPPDGAGTRSVAVYSRDEDAETGPWLRHAAGLLTAAEPSSDGDGDGDGDDLTQWPPENASPLAVDGLYERLVEQGFAYGPVFQGLRAAWRRGQDLFAEIVLPTDSAHDSPSGAASFGVHPALLDAALQTRFLDDGGPDGKGMGETSIPFAWNRVTLHKAGATAVRVQVSPHGAGLRMTVADPAGAPVVTVESLIARPVSPEQLQAFRGDEETLYRVGWVPAPQGTDDATDAPHDFTVLRLPELPDLPVPEPEAQPLAQVRAATRHVLAALQQWQGPGRLVVVTHDALDVPGASEDDGVERSTALRLAGAAVRGLVRSAQAETPGRFVLVDLDEDPASEAALAAAVATGEPEVAIRAGALRVPRLEALPAPAERGDTQAAPAWDPDGTVLITGGTGGLGSLVARHLVAEHGVRHLLLTSRSGMAADGAAELVTELSEAGADVRVEACDVAERQALADLLAGIGTDHPLTAVVHTAGVADNGVIEALTPDQVDYVLRPKADAAWHLHELTRDLPLTAFVMFSSSSCVVDGPGQGNYAAANLFLNALAEHRAAAGLPAHSIAWGLWGGDQGMIQRLKRADVLRVNRWGVIELAADEGLRLFDAALATGTPAPVAFHLDKTAVQHRAEGIPAMFRGLVSAAPARRTASSRPSASAGTASDDTALAQRLAGLPDTERERAVLHLVRAEVAAVLGHESADTVEPDRAFQELGFDSLTAVELRNRLQATTGLRIPATVVFDYPSSRVLADFLFAEVSGTDVDAAHIASSVAAHAGADDDPVAIIGMACRYPGGVTDAEGLWQLVVDGVDGVTADPPTDRGWDLGRLYDPELSRPETTYVLDGGFLYDAADFDPDFFGISPREAHRLDPQLRVLLEASWEAFERAGIAPGTLKGSPTGVYAGLMHHDYVTSAIQGSTISGRVSYTLGLEGPSVTVDTACSSSLVALHFAAQALRQGECSLALAGGVSVMATPDMFTEFSRQGALSRDGRCKAFSAAADGTSWGEGVGVLVLERLSDARRNGHRVLAVVRGSAVNQDGASNGFTAPNGPSQQRVIRKALGIAGLGAADIDVVEAHGTGTSLGDPIEAQALLATYGQGRPEGRPLWLGSLKSNLGHTQAASGVASVIKMVMAMRHGMLPRTLHVDEPSPHVDWSAGAVELLTEAREWESDGRPRRAGVSSFGLSGTNAHVILEEAPVLADAEVDAEESPAPAPVPLPVVPWMLSGRGEGALRAQAQRLAEYVAGRDDLSPLDVGFSLATTRSVFEHRAVVVGRDREELLSGLAGLVSGGTPVAGRTAFVFSGQGSQRAGMGRELYDAFPVFARALDEVVGALGLPREVMWDGEGLDRTGFTQPALFAHEVALYRLLESWGVRSDMVAGHSVGELTAAHVAGVLSLEDAATLVAARARLMDALPDGGAMIAVQATEEDVLKHLIDGVDIAAVNGPRSVVISGAVEAVTEVAGHFERTTRLKVSHAFHSPLMEPMLDEFRRVASDLTYHAPAVPVVSNVTGRLAEPGDLQDPEYWVRHVRGTVRYHDGIQTLEDEGVRTFVEVGPQAVLAGLGCGDDAVFLASQRRDRPEASQLVTTLGELHTRGVTVDWEAFFAGRGARTVDLPTYAFQRQRYWLGSGGAGGVDVGLAGLEVAGHPLLGAVVELPVSGGVVLSGRLSREGQPWLVDHGVLGAVLLPGTAFVELAVRAGDEVGCGLLEELTLHAPLVVPERGGVVVQVTVDGPGGGGGRSVRVHSRVEGVAGEGEWTLHAEGLLAVEAGQPGPTGMEVWPPEGAEALPLDGFYEQLAEHGFTYGPVFQGVRKVWRRGDDLFGEVALPEQGAGDAAAFGVHPALLDAALHTKFFLTGDGADAGDVGASIPFAWNGVRLHAAGASLLRVKVTPEQSDSGAVRIVAADGAGAPVLTVDSLVTRTVTPDKLSTGDGHAPAAVHPSLFRVAWTSLPDGAAGGVPAAGPMEIHEVVTDVTASVPDRVRSATHAVLTALQARAENEEEPNPLVVTTTGAVSVDDDPVTDLAGAAVWGMVRSAQAENPGRFVLADLDDDPASRAALAGAVATGEPQLAIRAGRVSVPRLVRVTAGEGEPQRSHAGEPWPAGSGTVLVTGGTGGLGSLVARHLVAEHGVRHLLLVSRSGMAAEGAAEVVAQLSEAGAEVRVEACDVGDRDALAELIAGIGTDHPLTAVVHTAGVAANGVIGALTPEQVDYVLGPKADAAWHLHELTRDLPLTAFVLYSSSSSVVDGPGQGNYAAANQFLSALAEHRAAAGLPAQALAWGLWDEQRGMIQGLTTTDVERTRRWGMTELSPADGLELLDLATGTGLPALVPVHLDPGVIRDRVGGVPHMLREVAATAPGRRATSRTRAGGTAPRAAGPYLAERLAGLTDAERTRTVVDLVRTHTAAVLGHSSADAVDPDRAFQEMGFDSLGAVELRNRLMDATGLQVRATAVFDHPTSRALADALLAEIAPADDGADTATEEHVRRALGSIPLKRLRDTGVLDTLLELAGIGDPGAAAGLDGGEDDPFDDLDDIDALDTESLISMALDGSAADSGDDSQEA</sequence>
<evidence type="ECO:0000259" key="13">
    <source>
        <dbReference type="PROSITE" id="PS52019"/>
    </source>
</evidence>
<reference evidence="14 15" key="1">
    <citation type="submission" date="2024-10" db="EMBL/GenBank/DDBJ databases">
        <title>Draft genome assembly of a novel steroid transforming actinomycete isolated from African clawed frog Xenopus laevis.</title>
        <authorList>
            <person name="Bragin E."/>
            <person name="Kollerov V."/>
            <person name="Donova M.V."/>
        </authorList>
    </citation>
    <scope>NUCLEOTIDE SEQUENCE [LARGE SCALE GENOMIC DNA]</scope>
    <source>
        <strain evidence="14 15">MTOC-St3</strain>
    </source>
</reference>
<dbReference type="InterPro" id="IPR020806">
    <property type="entry name" value="PKS_PP-bd"/>
</dbReference>
<dbReference type="InterPro" id="IPR016036">
    <property type="entry name" value="Malonyl_transacylase_ACP-bd"/>
</dbReference>
<dbReference type="InterPro" id="IPR050091">
    <property type="entry name" value="PKS_NRPS_Biosynth_Enz"/>
</dbReference>
<dbReference type="GO" id="GO:0016746">
    <property type="term" value="F:acyltransferase activity"/>
    <property type="evidence" value="ECO:0007669"/>
    <property type="project" value="UniProtKB-KW"/>
</dbReference>
<dbReference type="SUPFAM" id="SSF51735">
    <property type="entry name" value="NAD(P)-binding Rossmann-fold domains"/>
    <property type="match status" value="4"/>
</dbReference>
<dbReference type="EC" id="6.4.-.-" evidence="14"/>
<dbReference type="Pfam" id="PF08659">
    <property type="entry name" value="KR"/>
    <property type="match status" value="2"/>
</dbReference>
<dbReference type="SUPFAM" id="SSF53901">
    <property type="entry name" value="Thiolase-like"/>
    <property type="match status" value="2"/>
</dbReference>
<dbReference type="InterPro" id="IPR049900">
    <property type="entry name" value="PKS_mFAS_DH"/>
</dbReference>
<dbReference type="InterPro" id="IPR057326">
    <property type="entry name" value="KR_dom"/>
</dbReference>
<dbReference type="EC" id="2.3.1.-" evidence="14"/>
<dbReference type="Gene3D" id="3.40.366.10">
    <property type="entry name" value="Malonyl-Coenzyme A Acyl Carrier Protein, domain 2"/>
    <property type="match status" value="2"/>
</dbReference>
<keyword evidence="8 14" id="KW-0012">Acyltransferase</keyword>
<accession>A0ABW7DU76</accession>
<dbReference type="InterPro" id="IPR016039">
    <property type="entry name" value="Thiolase-like"/>
</dbReference>
<dbReference type="InterPro" id="IPR009081">
    <property type="entry name" value="PP-bd_ACP"/>
</dbReference>
<dbReference type="Gene3D" id="3.10.129.110">
    <property type="entry name" value="Polyketide synthase dehydratase"/>
    <property type="match status" value="2"/>
</dbReference>
<evidence type="ECO:0000256" key="2">
    <source>
        <dbReference type="ARBA" id="ARBA00004792"/>
    </source>
</evidence>
<evidence type="ECO:0000256" key="10">
    <source>
        <dbReference type="SAM" id="MobiDB-lite"/>
    </source>
</evidence>
<dbReference type="SMART" id="SM00825">
    <property type="entry name" value="PKS_KS"/>
    <property type="match status" value="2"/>
</dbReference>
<evidence type="ECO:0000256" key="3">
    <source>
        <dbReference type="ARBA" id="ARBA00022450"/>
    </source>
</evidence>
<dbReference type="InterPro" id="IPR049552">
    <property type="entry name" value="PKS_DH_N"/>
</dbReference>
<evidence type="ECO:0000256" key="7">
    <source>
        <dbReference type="ARBA" id="ARBA00023268"/>
    </source>
</evidence>
<evidence type="ECO:0000313" key="14">
    <source>
        <dbReference type="EMBL" id="MFG6294058.1"/>
    </source>
</evidence>
<dbReference type="SMART" id="SM00827">
    <property type="entry name" value="PKS_AT"/>
    <property type="match status" value="2"/>
</dbReference>
<dbReference type="InterPro" id="IPR036291">
    <property type="entry name" value="NAD(P)-bd_dom_sf"/>
</dbReference>
<dbReference type="Gene3D" id="1.10.1200.10">
    <property type="entry name" value="ACP-like"/>
    <property type="match status" value="2"/>
</dbReference>
<feature type="domain" description="PKS/mFAS DH" evidence="13">
    <location>
        <begin position="913"/>
        <end position="1201"/>
    </location>
</feature>
<keyword evidence="6" id="KW-0045">Antibiotic biosynthesis</keyword>
<name>A0ABW7DU76_STRRO</name>
<feature type="region of interest" description="N-terminal hotdog fold" evidence="9">
    <location>
        <begin position="913"/>
        <end position="1037"/>
    </location>
</feature>
<dbReference type="Pfam" id="PF22953">
    <property type="entry name" value="SpnB_Rossmann"/>
    <property type="match status" value="2"/>
</dbReference>
<feature type="active site" description="Proton donor; for dehydratase activity" evidence="9">
    <location>
        <position position="2830"/>
    </location>
</feature>
<dbReference type="InterPro" id="IPR014043">
    <property type="entry name" value="Acyl_transferase_dom"/>
</dbReference>
<keyword evidence="4" id="KW-0597">Phosphoprotein</keyword>
<dbReference type="PANTHER" id="PTHR43775:SF51">
    <property type="entry name" value="INACTIVE PHENOLPHTHIOCEROL SYNTHESIS POLYKETIDE SYNTHASE TYPE I PKS1-RELATED"/>
    <property type="match status" value="1"/>
</dbReference>
<feature type="active site" description="Proton donor; for dehydratase activity" evidence="9">
    <location>
        <position position="1121"/>
    </location>
</feature>
<evidence type="ECO:0000256" key="1">
    <source>
        <dbReference type="ARBA" id="ARBA00001957"/>
    </source>
</evidence>
<dbReference type="Pfam" id="PF00698">
    <property type="entry name" value="Acyl_transf_1"/>
    <property type="match status" value="2"/>
</dbReference>
<feature type="active site" description="Proton acceptor; for dehydratase activity" evidence="9">
    <location>
        <position position="945"/>
    </location>
</feature>
<dbReference type="Pfam" id="PF02801">
    <property type="entry name" value="Ketoacyl-synt_C"/>
    <property type="match status" value="2"/>
</dbReference>
<dbReference type="InterPro" id="IPR020807">
    <property type="entry name" value="PKS_DH"/>
</dbReference>
<dbReference type="SMART" id="SM00826">
    <property type="entry name" value="PKS_DH"/>
    <property type="match status" value="2"/>
</dbReference>
<feature type="region of interest" description="Disordered" evidence="10">
    <location>
        <begin position="1033"/>
        <end position="1056"/>
    </location>
</feature>
<dbReference type="InterPro" id="IPR055123">
    <property type="entry name" value="SpnB-like_Rossmann"/>
</dbReference>
<dbReference type="InterPro" id="IPR016035">
    <property type="entry name" value="Acyl_Trfase/lysoPLipase"/>
</dbReference>
<keyword evidence="7" id="KW-0511">Multifunctional enzyme</keyword>
<dbReference type="InterPro" id="IPR013968">
    <property type="entry name" value="PKS_KR"/>
</dbReference>
<dbReference type="InterPro" id="IPR036736">
    <property type="entry name" value="ACP-like_sf"/>
</dbReference>
<comment type="pathway">
    <text evidence="2">Antibiotic biosynthesis.</text>
</comment>
<dbReference type="EMBL" id="JBIENY010000029">
    <property type="protein sequence ID" value="MFG6294058.1"/>
    <property type="molecule type" value="Genomic_DNA"/>
</dbReference>
<feature type="region of interest" description="C-terminal hotdog fold" evidence="9">
    <location>
        <begin position="1056"/>
        <end position="1201"/>
    </location>
</feature>
<evidence type="ECO:0000259" key="11">
    <source>
        <dbReference type="PROSITE" id="PS50075"/>
    </source>
</evidence>
<dbReference type="InterPro" id="IPR020841">
    <property type="entry name" value="PKS_Beta-ketoAc_synthase_dom"/>
</dbReference>
<dbReference type="PROSITE" id="PS00606">
    <property type="entry name" value="KS3_1"/>
    <property type="match status" value="2"/>
</dbReference>
<dbReference type="SUPFAM" id="SSF52151">
    <property type="entry name" value="FabD/lysophospholipase-like"/>
    <property type="match status" value="2"/>
</dbReference>
<feature type="domain" description="Carrier" evidence="11">
    <location>
        <begin position="1668"/>
        <end position="1746"/>
    </location>
</feature>
<dbReference type="PROSITE" id="PS00012">
    <property type="entry name" value="PHOSPHOPANTETHEINE"/>
    <property type="match status" value="2"/>
</dbReference>
<evidence type="ECO:0000256" key="5">
    <source>
        <dbReference type="ARBA" id="ARBA00022679"/>
    </source>
</evidence>
<dbReference type="RefSeq" id="WP_394392675.1">
    <property type="nucleotide sequence ID" value="NZ_JBIENY010000029.1"/>
</dbReference>
<keyword evidence="14" id="KW-0436">Ligase</keyword>
<dbReference type="InterPro" id="IPR006162">
    <property type="entry name" value="Ppantetheine_attach_site"/>
</dbReference>
<dbReference type="InterPro" id="IPR014031">
    <property type="entry name" value="Ketoacyl_synth_C"/>
</dbReference>
<feature type="region of interest" description="N-terminal hotdog fold" evidence="9">
    <location>
        <begin position="2631"/>
        <end position="2756"/>
    </location>
</feature>
<dbReference type="InterPro" id="IPR014030">
    <property type="entry name" value="Ketoacyl_synth_N"/>
</dbReference>
<dbReference type="PROSITE" id="PS52004">
    <property type="entry name" value="KS3_2"/>
    <property type="match status" value="2"/>
</dbReference>
<dbReference type="Pfam" id="PF00550">
    <property type="entry name" value="PP-binding"/>
    <property type="match status" value="2"/>
</dbReference>
<evidence type="ECO:0000256" key="8">
    <source>
        <dbReference type="ARBA" id="ARBA00023315"/>
    </source>
</evidence>
<gene>
    <name evidence="14" type="ORF">ACGU38_01620</name>
</gene>
<dbReference type="SMART" id="SM01294">
    <property type="entry name" value="PKS_PP_betabranch"/>
    <property type="match status" value="2"/>
</dbReference>
<organism evidence="14 15">
    <name type="scientific">Streptomyces rochei</name>
    <name type="common">Streptomyces parvullus</name>
    <dbReference type="NCBI Taxonomy" id="1928"/>
    <lineage>
        <taxon>Bacteria</taxon>
        <taxon>Bacillati</taxon>
        <taxon>Actinomycetota</taxon>
        <taxon>Actinomycetes</taxon>
        <taxon>Kitasatosporales</taxon>
        <taxon>Streptomycetaceae</taxon>
        <taxon>Streptomyces</taxon>
        <taxon>Streptomyces rochei group</taxon>
    </lineage>
</organism>
<dbReference type="SUPFAM" id="SSF47336">
    <property type="entry name" value="ACP-like"/>
    <property type="match status" value="2"/>
</dbReference>
<dbReference type="InterPro" id="IPR049551">
    <property type="entry name" value="PKS_DH_C"/>
</dbReference>
<dbReference type="SMART" id="SM00823">
    <property type="entry name" value="PKS_PP"/>
    <property type="match status" value="2"/>
</dbReference>
<feature type="region of interest" description="C-terminal hotdog fold" evidence="9">
    <location>
        <begin position="2769"/>
        <end position="2913"/>
    </location>
</feature>
<feature type="domain" description="PKS/mFAS DH" evidence="13">
    <location>
        <begin position="2631"/>
        <end position="2913"/>
    </location>
</feature>
<comment type="cofactor">
    <cofactor evidence="1">
        <name>pantetheine 4'-phosphate</name>
        <dbReference type="ChEBI" id="CHEBI:47942"/>
    </cofactor>
</comment>
<dbReference type="Pfam" id="PF22621">
    <property type="entry name" value="CurL-like_PKS_C"/>
    <property type="match status" value="1"/>
</dbReference>
<dbReference type="InterPro" id="IPR032821">
    <property type="entry name" value="PKS_assoc"/>
</dbReference>
<dbReference type="SUPFAM" id="SSF55048">
    <property type="entry name" value="Probable ACP-binding domain of malonyl-CoA ACP transacylase"/>
    <property type="match status" value="2"/>
</dbReference>
<dbReference type="Gene3D" id="3.40.50.720">
    <property type="entry name" value="NAD(P)-binding Rossmann-like Domain"/>
    <property type="match status" value="2"/>
</dbReference>
<feature type="compositionally biased region" description="Acidic residues" evidence="10">
    <location>
        <begin position="1037"/>
        <end position="1047"/>
    </location>
</feature>
<keyword evidence="5 14" id="KW-0808">Transferase</keyword>
<keyword evidence="15" id="KW-1185">Reference proteome</keyword>
<dbReference type="Gene3D" id="3.40.47.10">
    <property type="match status" value="2"/>
</dbReference>
<dbReference type="Pfam" id="PF14765">
    <property type="entry name" value="PS-DH"/>
    <property type="match status" value="2"/>
</dbReference>
<evidence type="ECO:0000259" key="12">
    <source>
        <dbReference type="PROSITE" id="PS52004"/>
    </source>
</evidence>
<dbReference type="InterPro" id="IPR042104">
    <property type="entry name" value="PKS_dehydratase_sf"/>
</dbReference>
<dbReference type="InterPro" id="IPR015083">
    <property type="entry name" value="NorB/c/GfsB-D-like_docking"/>
</dbReference>
<proteinExistence type="predicted"/>
<dbReference type="Pfam" id="PF00109">
    <property type="entry name" value="ketoacyl-synt"/>
    <property type="match status" value="2"/>
</dbReference>
<dbReference type="InterPro" id="IPR001227">
    <property type="entry name" value="Ac_transferase_dom_sf"/>
</dbReference>
<keyword evidence="3" id="KW-0596">Phosphopantetheine</keyword>
<dbReference type="Proteomes" id="UP001605990">
    <property type="component" value="Unassembled WGS sequence"/>
</dbReference>
<evidence type="ECO:0000256" key="4">
    <source>
        <dbReference type="ARBA" id="ARBA00022553"/>
    </source>
</evidence>